<dbReference type="SUPFAM" id="SSF56019">
    <property type="entry name" value="The spindle assembly checkpoint protein mad2"/>
    <property type="match status" value="1"/>
</dbReference>
<evidence type="ECO:0000313" key="8">
    <source>
        <dbReference type="Proteomes" id="UP001306508"/>
    </source>
</evidence>
<organism evidence="7 8">
    <name type="scientific">Arxiozyma heterogenica</name>
    <dbReference type="NCBI Taxonomy" id="278026"/>
    <lineage>
        <taxon>Eukaryota</taxon>
        <taxon>Fungi</taxon>
        <taxon>Dikarya</taxon>
        <taxon>Ascomycota</taxon>
        <taxon>Saccharomycotina</taxon>
        <taxon>Saccharomycetes</taxon>
        <taxon>Saccharomycetales</taxon>
        <taxon>Saccharomycetaceae</taxon>
        <taxon>Arxiozyma</taxon>
    </lineage>
</organism>
<dbReference type="Proteomes" id="UP001306508">
    <property type="component" value="Unassembled WGS sequence"/>
</dbReference>
<dbReference type="InterPro" id="IPR003511">
    <property type="entry name" value="HORMA_dom"/>
</dbReference>
<dbReference type="PROSITE" id="PS50815">
    <property type="entry name" value="HORMA"/>
    <property type="match status" value="1"/>
</dbReference>
<evidence type="ECO:0000256" key="4">
    <source>
        <dbReference type="ARBA" id="ARBA00023242"/>
    </source>
</evidence>
<gene>
    <name evidence="7" type="ORF">RI543_002719</name>
</gene>
<dbReference type="PANTHER" id="PTHR48225">
    <property type="entry name" value="HORMA DOMAIN-CONTAINING PROTEIN 1"/>
    <property type="match status" value="1"/>
</dbReference>
<dbReference type="Gene3D" id="3.30.900.10">
    <property type="entry name" value="HORMA domain"/>
    <property type="match status" value="1"/>
</dbReference>
<dbReference type="PANTHER" id="PTHR48225:SF7">
    <property type="entry name" value="MEIOSIS-SPECIFIC PROTEIN HOP1"/>
    <property type="match status" value="1"/>
</dbReference>
<evidence type="ECO:0000256" key="2">
    <source>
        <dbReference type="ARBA" id="ARBA00004286"/>
    </source>
</evidence>
<accession>A0AAN7WM57</accession>
<keyword evidence="3" id="KW-0158">Chromosome</keyword>
<evidence type="ECO:0000259" key="6">
    <source>
        <dbReference type="PROSITE" id="PS50815"/>
    </source>
</evidence>
<dbReference type="InterPro" id="IPR036570">
    <property type="entry name" value="HORMA_dom_sf"/>
</dbReference>
<evidence type="ECO:0000256" key="5">
    <source>
        <dbReference type="ARBA" id="ARBA00023254"/>
    </source>
</evidence>
<keyword evidence="8" id="KW-1185">Reference proteome</keyword>
<name>A0AAN7WM57_9SACH</name>
<dbReference type="GO" id="GO:0051598">
    <property type="term" value="P:meiotic recombination checkpoint signaling"/>
    <property type="evidence" value="ECO:0007669"/>
    <property type="project" value="TreeGrafter"/>
</dbReference>
<sequence>MSVLIINNIDSVTSMKLLDRLECILVVIDRLIKWLYWIPTVKQFIATIDFKLILNKLQSQNINLVNMSTNQLFLSKQKTKTFLEPAVAISSEQSQKLIQTMLTMSFGCLAFLRGLFPDEYFLDQRFIPEKHSKDFDKNKQANSIKIKTLIRGKSQEIDLLLDWLEKGVFQSIKLKYLRALSLGIFVEEANPTDLYENYLFTFDYSGNNVSMSINSQDSTQNGVATSPNEIIALKDSRKMVQQLMRRFIIITQSLEPLPDEKYLNMRLLFNENVEQDYQPTLFKDATFQPRATIKIPKSLDLDSFNVGQINTGYHSCNLSILSSCQNVNKNYDMSDNELLEDLQEIDPLQRIIDSYTPEKEKAKEDFLNSQQRLINNPNENIKTQVSQVANNLGNFLNSSQPSILATQIAPEKKIIVNNNDSKELLKCECNTGIGKNTVGELCCIKCGRLVHKQCYGNTKNSRIECFTCLYKDTNGGKLETTSKQFHGLMVLRKTYRVINKLWGNPPQSISEYMERVFSKEECMKEENINDFIFSLNCLFYDYTLQAAPENRTVSKYNIIFDILIDVLGIFSGDQQPFIMNEKYTLCFRLGNRSANSSYLKILPKSGEDIDYWLKDFERLEKNVNRHLYNSQEGIKNKECKMASIDTINLNSLAIQDTETQDPIRSGRKRNQLDLIQYLNTEENSLLPETYTTNNFDNFEEESNTNKRKIRKISISKGTVKSSW</sequence>
<evidence type="ECO:0000256" key="1">
    <source>
        <dbReference type="ARBA" id="ARBA00004123"/>
    </source>
</evidence>
<keyword evidence="5" id="KW-0469">Meiosis</keyword>
<evidence type="ECO:0000256" key="3">
    <source>
        <dbReference type="ARBA" id="ARBA00022454"/>
    </source>
</evidence>
<comment type="subcellular location">
    <subcellularLocation>
        <location evidence="2">Chromosome</location>
    </subcellularLocation>
    <subcellularLocation>
        <location evidence="1">Nucleus</location>
    </subcellularLocation>
</comment>
<protein>
    <recommendedName>
        <fullName evidence="6">HORMA domain-containing protein</fullName>
    </recommendedName>
</protein>
<dbReference type="GO" id="GO:0005634">
    <property type="term" value="C:nucleus"/>
    <property type="evidence" value="ECO:0007669"/>
    <property type="project" value="UniProtKB-SubCell"/>
</dbReference>
<dbReference type="Pfam" id="PF02301">
    <property type="entry name" value="HORMA"/>
    <property type="match status" value="1"/>
</dbReference>
<feature type="domain" description="HORMA" evidence="6">
    <location>
        <begin position="92"/>
        <end position="320"/>
    </location>
</feature>
<dbReference type="AlphaFoldDB" id="A0AAN7WM57"/>
<keyword evidence="4" id="KW-0539">Nucleus</keyword>
<reference evidence="8" key="1">
    <citation type="submission" date="2023-07" db="EMBL/GenBank/DDBJ databases">
        <title>A draft genome of Kazachstania heterogenica Y-27499.</title>
        <authorList>
            <person name="Donic C."/>
            <person name="Kralova J.S."/>
            <person name="Fidel L."/>
            <person name="Ben-Dor S."/>
            <person name="Jung S."/>
        </authorList>
    </citation>
    <scope>NUCLEOTIDE SEQUENCE [LARGE SCALE GENOMIC DNA]</scope>
    <source>
        <strain evidence="8">Y27499</strain>
    </source>
</reference>
<dbReference type="GO" id="GO:0007130">
    <property type="term" value="P:synaptonemal complex assembly"/>
    <property type="evidence" value="ECO:0007669"/>
    <property type="project" value="TreeGrafter"/>
</dbReference>
<comment type="caution">
    <text evidence="7">The sequence shown here is derived from an EMBL/GenBank/DDBJ whole genome shotgun (WGS) entry which is preliminary data.</text>
</comment>
<proteinExistence type="predicted"/>
<dbReference type="GO" id="GO:0005694">
    <property type="term" value="C:chromosome"/>
    <property type="evidence" value="ECO:0007669"/>
    <property type="project" value="UniProtKB-SubCell"/>
</dbReference>
<dbReference type="EMBL" id="JAWIZZ010000045">
    <property type="protein sequence ID" value="KAK5780175.1"/>
    <property type="molecule type" value="Genomic_DNA"/>
</dbReference>
<dbReference type="InterPro" id="IPR051294">
    <property type="entry name" value="HORMA_MeioticProgression"/>
</dbReference>
<evidence type="ECO:0000313" key="7">
    <source>
        <dbReference type="EMBL" id="KAK5780175.1"/>
    </source>
</evidence>